<keyword evidence="1" id="KW-0812">Transmembrane</keyword>
<dbReference type="Proteomes" id="UP000324800">
    <property type="component" value="Unassembled WGS sequence"/>
</dbReference>
<evidence type="ECO:0000313" key="3">
    <source>
        <dbReference type="Proteomes" id="UP000324800"/>
    </source>
</evidence>
<gene>
    <name evidence="2" type="ORF">EZS28_044984</name>
</gene>
<evidence type="ECO:0000256" key="1">
    <source>
        <dbReference type="SAM" id="Phobius"/>
    </source>
</evidence>
<keyword evidence="1" id="KW-0472">Membrane</keyword>
<name>A0A5J4TNC4_9EUKA</name>
<dbReference type="AlphaFoldDB" id="A0A5J4TNC4"/>
<organism evidence="2 3">
    <name type="scientific">Streblomastix strix</name>
    <dbReference type="NCBI Taxonomy" id="222440"/>
    <lineage>
        <taxon>Eukaryota</taxon>
        <taxon>Metamonada</taxon>
        <taxon>Preaxostyla</taxon>
        <taxon>Oxymonadida</taxon>
        <taxon>Streblomastigidae</taxon>
        <taxon>Streblomastix</taxon>
    </lineage>
</organism>
<proteinExistence type="predicted"/>
<keyword evidence="1" id="KW-1133">Transmembrane helix</keyword>
<comment type="caution">
    <text evidence="2">The sequence shown here is derived from an EMBL/GenBank/DDBJ whole genome shotgun (WGS) entry which is preliminary data.</text>
</comment>
<protein>
    <submittedName>
        <fullName evidence="2">Uncharacterized protein</fullName>
    </submittedName>
</protein>
<feature type="transmembrane region" description="Helical" evidence="1">
    <location>
        <begin position="53"/>
        <end position="70"/>
    </location>
</feature>
<dbReference type="EMBL" id="SNRW01028300">
    <property type="protein sequence ID" value="KAA6359489.1"/>
    <property type="molecule type" value="Genomic_DNA"/>
</dbReference>
<reference evidence="2 3" key="1">
    <citation type="submission" date="2019-03" db="EMBL/GenBank/DDBJ databases">
        <title>Single cell metagenomics reveals metabolic interactions within the superorganism composed of flagellate Streblomastix strix and complex community of Bacteroidetes bacteria on its surface.</title>
        <authorList>
            <person name="Treitli S.C."/>
            <person name="Kolisko M."/>
            <person name="Husnik F."/>
            <person name="Keeling P."/>
            <person name="Hampl V."/>
        </authorList>
    </citation>
    <scope>NUCLEOTIDE SEQUENCE [LARGE SCALE GENOMIC DNA]</scope>
    <source>
        <strain evidence="2">ST1C</strain>
    </source>
</reference>
<feature type="transmembrane region" description="Helical" evidence="1">
    <location>
        <begin position="21"/>
        <end position="41"/>
    </location>
</feature>
<accession>A0A5J4TNC4</accession>
<sequence length="86" mass="10137">MKKTKQMDKEIVMIKIIIKEKMLMMLLELDSVIVVILIIIMKNGDVLVINFDVYEWIHLLVIIVSGFIVMKIEMNLTEKEELKMEV</sequence>
<evidence type="ECO:0000313" key="2">
    <source>
        <dbReference type="EMBL" id="KAA6359489.1"/>
    </source>
</evidence>